<name>A0A9D2NUC7_9FIRM</name>
<evidence type="ECO:0000313" key="2">
    <source>
        <dbReference type="EMBL" id="HJC38077.1"/>
    </source>
</evidence>
<feature type="transmembrane region" description="Helical" evidence="1">
    <location>
        <begin position="46"/>
        <end position="65"/>
    </location>
</feature>
<feature type="transmembrane region" description="Helical" evidence="1">
    <location>
        <begin position="138"/>
        <end position="156"/>
    </location>
</feature>
<feature type="transmembrane region" description="Helical" evidence="1">
    <location>
        <begin position="102"/>
        <end position="126"/>
    </location>
</feature>
<evidence type="ECO:0000313" key="3">
    <source>
        <dbReference type="Proteomes" id="UP000823894"/>
    </source>
</evidence>
<keyword evidence="1" id="KW-1133">Transmembrane helix</keyword>
<accession>A0A9D2NUC7</accession>
<keyword evidence="1" id="KW-0472">Membrane</keyword>
<feature type="transmembrane region" description="Helical" evidence="1">
    <location>
        <begin position="7"/>
        <end position="26"/>
    </location>
</feature>
<organism evidence="2 3">
    <name type="scientific">Candidatus Mediterraneibacter faecigallinarum</name>
    <dbReference type="NCBI Taxonomy" id="2838669"/>
    <lineage>
        <taxon>Bacteria</taxon>
        <taxon>Bacillati</taxon>
        <taxon>Bacillota</taxon>
        <taxon>Clostridia</taxon>
        <taxon>Lachnospirales</taxon>
        <taxon>Lachnospiraceae</taxon>
        <taxon>Mediterraneibacter</taxon>
    </lineage>
</organism>
<dbReference type="InterPro" id="IPR045407">
    <property type="entry name" value="DUF6512"/>
</dbReference>
<dbReference type="Pfam" id="PF20122">
    <property type="entry name" value="DUF6512"/>
    <property type="match status" value="1"/>
</dbReference>
<sequence>MKRLKLYMILGFLFTAVLGTVWHFLYDWTGRGAIAALFFPVNESTWEHMKLIFFPMLLCSFFLSARFKEEYPCLPGALLLGDLLGTLSIPVTFYTYKGIVGRSFLAADIAVFLAGVLIAFRTAWVLKESPAVCQYRNLIYLFTELSAVLFFIFAFFPPAVGLFAEP</sequence>
<dbReference type="AlphaFoldDB" id="A0A9D2NUC7"/>
<gene>
    <name evidence="2" type="ORF">H9757_03275</name>
</gene>
<dbReference type="Proteomes" id="UP000823894">
    <property type="component" value="Unassembled WGS sequence"/>
</dbReference>
<protein>
    <submittedName>
        <fullName evidence="2">Uncharacterized protein</fullName>
    </submittedName>
</protein>
<proteinExistence type="predicted"/>
<evidence type="ECO:0000256" key="1">
    <source>
        <dbReference type="SAM" id="Phobius"/>
    </source>
</evidence>
<reference evidence="2" key="1">
    <citation type="journal article" date="2021" name="PeerJ">
        <title>Extensive microbial diversity within the chicken gut microbiome revealed by metagenomics and culture.</title>
        <authorList>
            <person name="Gilroy R."/>
            <person name="Ravi A."/>
            <person name="Getino M."/>
            <person name="Pursley I."/>
            <person name="Horton D.L."/>
            <person name="Alikhan N.F."/>
            <person name="Baker D."/>
            <person name="Gharbi K."/>
            <person name="Hall N."/>
            <person name="Watson M."/>
            <person name="Adriaenssens E.M."/>
            <person name="Foster-Nyarko E."/>
            <person name="Jarju S."/>
            <person name="Secka A."/>
            <person name="Antonio M."/>
            <person name="Oren A."/>
            <person name="Chaudhuri R.R."/>
            <person name="La Ragione R."/>
            <person name="Hildebrand F."/>
            <person name="Pallen M.J."/>
        </authorList>
    </citation>
    <scope>NUCLEOTIDE SEQUENCE</scope>
    <source>
        <strain evidence="2">ChiGjej1B1-1692</strain>
    </source>
</reference>
<reference evidence="2" key="2">
    <citation type="submission" date="2021-04" db="EMBL/GenBank/DDBJ databases">
        <authorList>
            <person name="Gilroy R."/>
        </authorList>
    </citation>
    <scope>NUCLEOTIDE SEQUENCE</scope>
    <source>
        <strain evidence="2">ChiGjej1B1-1692</strain>
    </source>
</reference>
<dbReference type="EMBL" id="DWWK01000041">
    <property type="protein sequence ID" value="HJC38077.1"/>
    <property type="molecule type" value="Genomic_DNA"/>
</dbReference>
<feature type="transmembrane region" description="Helical" evidence="1">
    <location>
        <begin position="77"/>
        <end position="96"/>
    </location>
</feature>
<comment type="caution">
    <text evidence="2">The sequence shown here is derived from an EMBL/GenBank/DDBJ whole genome shotgun (WGS) entry which is preliminary data.</text>
</comment>
<keyword evidence="1" id="KW-0812">Transmembrane</keyword>